<dbReference type="AlphaFoldDB" id="A0A7Y9ZK99"/>
<dbReference type="Pfam" id="PF08345">
    <property type="entry name" value="YscJ_FliF_C"/>
    <property type="match status" value="1"/>
</dbReference>
<keyword evidence="14" id="KW-0282">Flagellum</keyword>
<dbReference type="GO" id="GO:0005886">
    <property type="term" value="C:plasma membrane"/>
    <property type="evidence" value="ECO:0007669"/>
    <property type="project" value="UniProtKB-SubCell"/>
</dbReference>
<keyword evidence="6 11" id="KW-1133">Transmembrane helix</keyword>
<dbReference type="GO" id="GO:0003774">
    <property type="term" value="F:cytoskeletal motor activity"/>
    <property type="evidence" value="ECO:0007669"/>
    <property type="project" value="InterPro"/>
</dbReference>
<feature type="compositionally biased region" description="Gly residues" evidence="10">
    <location>
        <begin position="306"/>
        <end position="318"/>
    </location>
</feature>
<name>A0A7Y9ZK99_9ACTN</name>
<dbReference type="PIRSF" id="PIRSF004862">
    <property type="entry name" value="FliF"/>
    <property type="match status" value="1"/>
</dbReference>
<keyword evidence="14" id="KW-0966">Cell projection</keyword>
<evidence type="ECO:0000256" key="7">
    <source>
        <dbReference type="ARBA" id="ARBA00023136"/>
    </source>
</evidence>
<comment type="similarity">
    <text evidence="3 9">Belongs to the FliF family.</text>
</comment>
<evidence type="ECO:0000256" key="6">
    <source>
        <dbReference type="ARBA" id="ARBA00022989"/>
    </source>
</evidence>
<accession>A0A7Y9ZK99</accession>
<dbReference type="InterPro" id="IPR043427">
    <property type="entry name" value="YscJ/FliF"/>
</dbReference>
<evidence type="ECO:0000313" key="14">
    <source>
        <dbReference type="EMBL" id="NYI45903.1"/>
    </source>
</evidence>
<feature type="region of interest" description="Disordered" evidence="10">
    <location>
        <begin position="280"/>
        <end position="341"/>
    </location>
</feature>
<dbReference type="EMBL" id="JACBZM010000001">
    <property type="protein sequence ID" value="NYI45903.1"/>
    <property type="molecule type" value="Genomic_DNA"/>
</dbReference>
<proteinExistence type="inferred from homology"/>
<comment type="function">
    <text evidence="9">The M ring may be actively involved in energy transduction.</text>
</comment>
<dbReference type="GO" id="GO:0071973">
    <property type="term" value="P:bacterial-type flagellum-dependent cell motility"/>
    <property type="evidence" value="ECO:0007669"/>
    <property type="project" value="InterPro"/>
</dbReference>
<dbReference type="GO" id="GO:0009431">
    <property type="term" value="C:bacterial-type flagellum basal body, MS ring"/>
    <property type="evidence" value="ECO:0007669"/>
    <property type="project" value="InterPro"/>
</dbReference>
<comment type="caution">
    <text evidence="14">The sequence shown here is derived from an EMBL/GenBank/DDBJ whole genome shotgun (WGS) entry which is preliminary data.</text>
</comment>
<evidence type="ECO:0000256" key="11">
    <source>
        <dbReference type="SAM" id="Phobius"/>
    </source>
</evidence>
<dbReference type="InterPro" id="IPR006182">
    <property type="entry name" value="FliF_N_dom"/>
</dbReference>
<organism evidence="14 15">
    <name type="scientific">Nocardioides aromaticivorans</name>
    <dbReference type="NCBI Taxonomy" id="200618"/>
    <lineage>
        <taxon>Bacteria</taxon>
        <taxon>Bacillati</taxon>
        <taxon>Actinomycetota</taxon>
        <taxon>Actinomycetes</taxon>
        <taxon>Propionibacteriales</taxon>
        <taxon>Nocardioidaceae</taxon>
        <taxon>Nocardioides</taxon>
    </lineage>
</organism>
<keyword evidence="8 9" id="KW-0975">Bacterial flagellum</keyword>
<evidence type="ECO:0000256" key="9">
    <source>
        <dbReference type="PIRNR" id="PIRNR004862"/>
    </source>
</evidence>
<dbReference type="PANTHER" id="PTHR30046">
    <property type="entry name" value="FLAGELLAR M-RING PROTEIN"/>
    <property type="match status" value="1"/>
</dbReference>
<keyword evidence="14" id="KW-0969">Cilium</keyword>
<keyword evidence="7 11" id="KW-0472">Membrane</keyword>
<evidence type="ECO:0000259" key="12">
    <source>
        <dbReference type="Pfam" id="PF01514"/>
    </source>
</evidence>
<evidence type="ECO:0000256" key="3">
    <source>
        <dbReference type="ARBA" id="ARBA00007971"/>
    </source>
</evidence>
<evidence type="ECO:0000313" key="15">
    <source>
        <dbReference type="Proteomes" id="UP000562045"/>
    </source>
</evidence>
<feature type="compositionally biased region" description="Polar residues" evidence="10">
    <location>
        <begin position="293"/>
        <end position="304"/>
    </location>
</feature>
<dbReference type="RefSeq" id="WP_179649636.1">
    <property type="nucleotide sequence ID" value="NZ_JACBZM010000001.1"/>
</dbReference>
<evidence type="ECO:0000256" key="8">
    <source>
        <dbReference type="ARBA" id="ARBA00023143"/>
    </source>
</evidence>
<dbReference type="PANTHER" id="PTHR30046:SF0">
    <property type="entry name" value="FLAGELLAR M-RING PROTEIN"/>
    <property type="match status" value="1"/>
</dbReference>
<protein>
    <recommendedName>
        <fullName evidence="9">Flagellar M-ring protein</fullName>
    </recommendedName>
</protein>
<evidence type="ECO:0000256" key="10">
    <source>
        <dbReference type="SAM" id="MobiDB-lite"/>
    </source>
</evidence>
<feature type="domain" description="Flagellar M-ring C-terminal" evidence="13">
    <location>
        <begin position="256"/>
        <end position="407"/>
    </location>
</feature>
<feature type="transmembrane region" description="Helical" evidence="11">
    <location>
        <begin position="21"/>
        <end position="45"/>
    </location>
</feature>
<feature type="domain" description="Flagellar M-ring N-terminal" evidence="12">
    <location>
        <begin position="46"/>
        <end position="221"/>
    </location>
</feature>
<dbReference type="InterPro" id="IPR013556">
    <property type="entry name" value="Flag_M-ring_C"/>
</dbReference>
<dbReference type="Proteomes" id="UP000562045">
    <property type="component" value="Unassembled WGS sequence"/>
</dbReference>
<dbReference type="PRINTS" id="PR01009">
    <property type="entry name" value="FLGMRINGFLIF"/>
</dbReference>
<evidence type="ECO:0000256" key="5">
    <source>
        <dbReference type="ARBA" id="ARBA00022692"/>
    </source>
</evidence>
<dbReference type="Pfam" id="PF01514">
    <property type="entry name" value="YscJ_FliF"/>
    <property type="match status" value="1"/>
</dbReference>
<dbReference type="NCBIfam" id="TIGR00206">
    <property type="entry name" value="fliF"/>
    <property type="match status" value="1"/>
</dbReference>
<feature type="transmembrane region" description="Helical" evidence="11">
    <location>
        <begin position="433"/>
        <end position="453"/>
    </location>
</feature>
<evidence type="ECO:0000259" key="13">
    <source>
        <dbReference type="Pfam" id="PF08345"/>
    </source>
</evidence>
<gene>
    <name evidence="14" type="ORF">BJ993_002983</name>
</gene>
<keyword evidence="5 11" id="KW-0812">Transmembrane</keyword>
<dbReference type="InterPro" id="IPR000067">
    <property type="entry name" value="FlgMring_FliF"/>
</dbReference>
<sequence>MQQRLNSALTRFRDTFAAFTAGQKAVAVIGTAALLLAAFLVFRWVSAPSYAPLYSNLSGEDASAIVDELTAEGVSYELADGGNTIMVPRNDVYSTRVKLQGKGLPGNSGEGGYGLLEGQDLTTSTSQENTNFKRAMEGEVANTLEAMDGVNTAIVHFAMPEKKVFSDEQDPTTASVLIDTNPGTELNEEQVQSMVSLVARSIDSLDPKNVTISDSSGKLLTADTSDGASGAGAASLRNKQVAAFESSMQGKIQAALDTWVGAGNSTATVTADLDLDKSVTNSRSYSNEKKNPPISQTKSSEKYSGTTGGNDGAGGVVGADGQMDPTAAANGGGRYQRDEEVRDNALDEVVERRESAPGGVKTLHIAVALDATAAADIQPEVIKDQIASAAGIDPERGDTIEVALIPFDKTGAETAAAEIAAAKAADAADRKNAMIRNLAIGGGVILVVLMAWWQARRRSKARDEATSYVVEQLRLDAANRAPAIESPALAALEAAENDEEDSMRDELIALVEKQPEDVAALLRGWLVEPRK</sequence>
<evidence type="ECO:0000256" key="1">
    <source>
        <dbReference type="ARBA" id="ARBA00004117"/>
    </source>
</evidence>
<reference evidence="14 15" key="1">
    <citation type="submission" date="2020-07" db="EMBL/GenBank/DDBJ databases">
        <title>Sequencing the genomes of 1000 actinobacteria strains.</title>
        <authorList>
            <person name="Klenk H.-P."/>
        </authorList>
    </citation>
    <scope>NUCLEOTIDE SEQUENCE [LARGE SCALE GENOMIC DNA]</scope>
    <source>
        <strain evidence="14 15">DSM 15131</strain>
    </source>
</reference>
<comment type="subcellular location">
    <subcellularLocation>
        <location evidence="1 9">Bacterial flagellum basal body</location>
    </subcellularLocation>
    <subcellularLocation>
        <location evidence="2">Cell membrane</location>
        <topology evidence="2">Multi-pass membrane protein</topology>
    </subcellularLocation>
</comment>
<evidence type="ECO:0000256" key="4">
    <source>
        <dbReference type="ARBA" id="ARBA00022475"/>
    </source>
</evidence>
<keyword evidence="4" id="KW-1003">Cell membrane</keyword>
<dbReference type="InterPro" id="IPR045851">
    <property type="entry name" value="AMP-bd_C_sf"/>
</dbReference>
<evidence type="ECO:0000256" key="2">
    <source>
        <dbReference type="ARBA" id="ARBA00004651"/>
    </source>
</evidence>
<dbReference type="Gene3D" id="3.30.300.30">
    <property type="match status" value="1"/>
</dbReference>